<sequence>MTDIALGYDPTGTLLERMRMEVLEVAAERCVVRMPVSGNTQPMGLLHGGASAALAETAASFAAKAHAGADRHVVGLDLSITHHRSARSGYVIATATALHRGRTIASYEVAVVTEDDVRVSSARLTCLVLENA</sequence>
<reference evidence="4 5" key="1">
    <citation type="submission" date="2017-10" db="EMBL/GenBank/DDBJ databases">
        <title>Sequencing the genomes of 1000 actinobacteria strains.</title>
        <authorList>
            <person name="Klenk H.-P."/>
        </authorList>
    </citation>
    <scope>NUCLEOTIDE SEQUENCE [LARGE SCALE GENOMIC DNA]</scope>
    <source>
        <strain evidence="4 5">DSM 21801</strain>
    </source>
</reference>
<dbReference type="NCBIfam" id="TIGR00369">
    <property type="entry name" value="unchar_dom_1"/>
    <property type="match status" value="1"/>
</dbReference>
<dbReference type="PANTHER" id="PTHR43240:SF5">
    <property type="entry name" value="1,4-DIHYDROXY-2-NAPHTHOYL-COA THIOESTERASE 1"/>
    <property type="match status" value="1"/>
</dbReference>
<evidence type="ECO:0000256" key="1">
    <source>
        <dbReference type="ARBA" id="ARBA00008324"/>
    </source>
</evidence>
<dbReference type="AlphaFoldDB" id="A0A2A9CZ86"/>
<dbReference type="PANTHER" id="PTHR43240">
    <property type="entry name" value="1,4-DIHYDROXY-2-NAPHTHOYL-COA THIOESTERASE 1"/>
    <property type="match status" value="1"/>
</dbReference>
<dbReference type="EMBL" id="PDJD01000001">
    <property type="protein sequence ID" value="PFG19744.1"/>
    <property type="molecule type" value="Genomic_DNA"/>
</dbReference>
<protein>
    <submittedName>
        <fullName evidence="4">Uncharacterized protein (TIGR00369 family)</fullName>
    </submittedName>
</protein>
<dbReference type="RefSeq" id="WP_098468818.1">
    <property type="nucleotide sequence ID" value="NZ_PDJD01000001.1"/>
</dbReference>
<evidence type="ECO:0000313" key="5">
    <source>
        <dbReference type="Proteomes" id="UP000224915"/>
    </source>
</evidence>
<dbReference type="Proteomes" id="UP000224915">
    <property type="component" value="Unassembled WGS sequence"/>
</dbReference>
<dbReference type="Pfam" id="PF03061">
    <property type="entry name" value="4HBT"/>
    <property type="match status" value="1"/>
</dbReference>
<dbReference type="CDD" id="cd03443">
    <property type="entry name" value="PaaI_thioesterase"/>
    <property type="match status" value="1"/>
</dbReference>
<keyword evidence="5" id="KW-1185">Reference proteome</keyword>
<dbReference type="Gene3D" id="3.10.129.10">
    <property type="entry name" value="Hotdog Thioesterase"/>
    <property type="match status" value="1"/>
</dbReference>
<dbReference type="InterPro" id="IPR029069">
    <property type="entry name" value="HotDog_dom_sf"/>
</dbReference>
<dbReference type="InterPro" id="IPR006683">
    <property type="entry name" value="Thioestr_dom"/>
</dbReference>
<name>A0A2A9CZ86_9MICO</name>
<comment type="similarity">
    <text evidence="1">Belongs to the thioesterase PaaI family.</text>
</comment>
<organism evidence="4 5">
    <name type="scientific">Serinibacter salmoneus</name>
    <dbReference type="NCBI Taxonomy" id="556530"/>
    <lineage>
        <taxon>Bacteria</taxon>
        <taxon>Bacillati</taxon>
        <taxon>Actinomycetota</taxon>
        <taxon>Actinomycetes</taxon>
        <taxon>Micrococcales</taxon>
        <taxon>Beutenbergiaceae</taxon>
        <taxon>Serinibacter</taxon>
    </lineage>
</organism>
<evidence type="ECO:0000313" key="4">
    <source>
        <dbReference type="EMBL" id="PFG19744.1"/>
    </source>
</evidence>
<gene>
    <name evidence="4" type="ORF">ATL40_1313</name>
</gene>
<comment type="caution">
    <text evidence="4">The sequence shown here is derived from an EMBL/GenBank/DDBJ whole genome shotgun (WGS) entry which is preliminary data.</text>
</comment>
<evidence type="ECO:0000259" key="3">
    <source>
        <dbReference type="Pfam" id="PF03061"/>
    </source>
</evidence>
<proteinExistence type="inferred from homology"/>
<accession>A0A2A9CZ86</accession>
<dbReference type="OrthoDB" id="9798208at2"/>
<evidence type="ECO:0000256" key="2">
    <source>
        <dbReference type="ARBA" id="ARBA00022801"/>
    </source>
</evidence>
<dbReference type="SUPFAM" id="SSF54637">
    <property type="entry name" value="Thioesterase/thiol ester dehydrase-isomerase"/>
    <property type="match status" value="1"/>
</dbReference>
<feature type="domain" description="Thioesterase" evidence="3">
    <location>
        <begin position="43"/>
        <end position="118"/>
    </location>
</feature>
<dbReference type="GO" id="GO:0061522">
    <property type="term" value="F:1,4-dihydroxy-2-naphthoyl-CoA thioesterase activity"/>
    <property type="evidence" value="ECO:0007669"/>
    <property type="project" value="TreeGrafter"/>
</dbReference>
<dbReference type="InterPro" id="IPR003736">
    <property type="entry name" value="PAAI_dom"/>
</dbReference>
<dbReference type="GO" id="GO:0005829">
    <property type="term" value="C:cytosol"/>
    <property type="evidence" value="ECO:0007669"/>
    <property type="project" value="TreeGrafter"/>
</dbReference>
<keyword evidence="2" id="KW-0378">Hydrolase</keyword>